<organism evidence="10 11">
    <name type="scientific">Mycolicibacterium anyangense</name>
    <dbReference type="NCBI Taxonomy" id="1431246"/>
    <lineage>
        <taxon>Bacteria</taxon>
        <taxon>Bacillati</taxon>
        <taxon>Actinomycetota</taxon>
        <taxon>Actinomycetes</taxon>
        <taxon>Mycobacteriales</taxon>
        <taxon>Mycobacteriaceae</taxon>
        <taxon>Mycolicibacterium</taxon>
    </lineage>
</organism>
<keyword evidence="7" id="KW-0119">Carbohydrate metabolism</keyword>
<dbReference type="InterPro" id="IPR017853">
    <property type="entry name" value="GH"/>
</dbReference>
<proteinExistence type="inferred from homology"/>
<keyword evidence="5" id="KW-0328">Glycosyltransferase</keyword>
<evidence type="ECO:0000256" key="5">
    <source>
        <dbReference type="ARBA" id="ARBA00022676"/>
    </source>
</evidence>
<evidence type="ECO:0000313" key="11">
    <source>
        <dbReference type="Proteomes" id="UP000467249"/>
    </source>
</evidence>
<evidence type="ECO:0000256" key="9">
    <source>
        <dbReference type="ARBA" id="ARBA00031501"/>
    </source>
</evidence>
<dbReference type="GO" id="GO:0004134">
    <property type="term" value="F:4-alpha-glucanotransferase activity"/>
    <property type="evidence" value="ECO:0007669"/>
    <property type="project" value="UniProtKB-EC"/>
</dbReference>
<dbReference type="Proteomes" id="UP000467249">
    <property type="component" value="Chromosome"/>
</dbReference>
<dbReference type="RefSeq" id="WP_163802959.1">
    <property type="nucleotide sequence ID" value="NZ_AP022620.1"/>
</dbReference>
<dbReference type="EMBL" id="AP022620">
    <property type="protein sequence ID" value="BBZ75352.1"/>
    <property type="molecule type" value="Genomic_DNA"/>
</dbReference>
<dbReference type="AlphaFoldDB" id="A0A6N4W5N9"/>
<dbReference type="Pfam" id="PF02446">
    <property type="entry name" value="Glyco_hydro_77"/>
    <property type="match status" value="1"/>
</dbReference>
<dbReference type="PANTHER" id="PTHR32438">
    <property type="entry name" value="4-ALPHA-GLUCANOTRANSFERASE DPE1, CHLOROPLASTIC/AMYLOPLASTIC"/>
    <property type="match status" value="1"/>
</dbReference>
<dbReference type="Gene3D" id="3.20.20.80">
    <property type="entry name" value="Glycosidases"/>
    <property type="match status" value="1"/>
</dbReference>
<evidence type="ECO:0000256" key="6">
    <source>
        <dbReference type="ARBA" id="ARBA00022679"/>
    </source>
</evidence>
<reference evidence="10 11" key="1">
    <citation type="journal article" date="2019" name="Emerg. Microbes Infect.">
        <title>Comprehensive subspecies identification of 175 nontuberculous mycobacteria species based on 7547 genomic profiles.</title>
        <authorList>
            <person name="Matsumoto Y."/>
            <person name="Kinjo T."/>
            <person name="Motooka D."/>
            <person name="Nabeya D."/>
            <person name="Jung N."/>
            <person name="Uechi K."/>
            <person name="Horii T."/>
            <person name="Iida T."/>
            <person name="Fujita J."/>
            <person name="Nakamura S."/>
        </authorList>
    </citation>
    <scope>NUCLEOTIDE SEQUENCE [LARGE SCALE GENOMIC DNA]</scope>
    <source>
        <strain evidence="10 11">JCM 30275</strain>
    </source>
</reference>
<evidence type="ECO:0000256" key="2">
    <source>
        <dbReference type="ARBA" id="ARBA00005684"/>
    </source>
</evidence>
<evidence type="ECO:0000256" key="7">
    <source>
        <dbReference type="ARBA" id="ARBA00023277"/>
    </source>
</evidence>
<dbReference type="PANTHER" id="PTHR32438:SF5">
    <property type="entry name" value="4-ALPHA-GLUCANOTRANSFERASE DPE1, CHLOROPLASTIC_AMYLOPLASTIC"/>
    <property type="match status" value="1"/>
</dbReference>
<protein>
    <recommendedName>
        <fullName evidence="4">4-alpha-glucanotransferase</fullName>
        <ecNumber evidence="3">2.4.1.25</ecNumber>
    </recommendedName>
    <alternativeName>
        <fullName evidence="8">Amylomaltase</fullName>
    </alternativeName>
    <alternativeName>
        <fullName evidence="9">Disproportionating enzyme</fullName>
    </alternativeName>
</protein>
<sequence length="670" mass="72223">MRAEPKPLPDDLRRLAAAHGVATSYRNERREPVEVDAEIVIRVLGLLDVDAGTEAARHTALAECNATSRSGALPPTIAVRVDGRARPLPGAVLLVGEDGSETAVREETPAGLAAGWYDVHTRDGSQSTLVAAPAQVPPTPATWGWMLQLYALRSGSSWGIGDFGDLREFVEWTAAEHGAGAVLLNPLHAPGPTHPVQPSPYTPSSRRFANPLALRIEDLDAYRHAAPRTRSEVDALLVSAATPRIDHDLVWSAKRAALELLWREAGRPDPLEGTTGDDGLANWATYCALAERYGGRWSRWPVGLRDVHGPAVGRERRALSPRIAFHAWVQQQCAAQLAAVRDSARRAGMALGVLHDLPVGVDAEGADAWALADVLAPGVSVGAPPDNFTPRGQDWGLPPWRPDRLAATGYRALREMLRAILSHADGLRIDHVAGLWRLWWIPPGDSPDRGTYVHYDAEVMLAVLSLEARRAGAVVVGEDLGTVEPEVTEALAANGMLGSAVAWFVRDESHPEQPLLPSAKWPARAAASLSTHDLPTAAGFLAGEHVRARAELGLLDDVAAEEKSAARERDEWVALLRSEGLLSSPDPGDAEIVVGMHRFLASTPSRLKLISPYDVIGERRQPNLPGTIDEYPNWRQPLPETFEELRADPRVAEIAALFGAQPQAAASGEQ</sequence>
<comment type="catalytic activity">
    <reaction evidence="1">
        <text>Transfers a segment of a (1-&gt;4)-alpha-D-glucan to a new position in an acceptor, which may be glucose or a (1-&gt;4)-alpha-D-glucan.</text>
        <dbReference type="EC" id="2.4.1.25"/>
    </reaction>
</comment>
<dbReference type="KEGG" id="many:MANY_06890"/>
<keyword evidence="6 10" id="KW-0808">Transferase</keyword>
<evidence type="ECO:0000256" key="4">
    <source>
        <dbReference type="ARBA" id="ARBA00020295"/>
    </source>
</evidence>
<comment type="similarity">
    <text evidence="2">Belongs to the disproportionating enzyme family.</text>
</comment>
<dbReference type="InterPro" id="IPR003385">
    <property type="entry name" value="Glyco_hydro_77"/>
</dbReference>
<dbReference type="SUPFAM" id="SSF51445">
    <property type="entry name" value="(Trans)glycosidases"/>
    <property type="match status" value="1"/>
</dbReference>
<gene>
    <name evidence="10" type="primary">malQ_1</name>
    <name evidence="10" type="ORF">MANY_06890</name>
</gene>
<name>A0A6N4W5N9_9MYCO</name>
<evidence type="ECO:0000256" key="1">
    <source>
        <dbReference type="ARBA" id="ARBA00000439"/>
    </source>
</evidence>
<keyword evidence="11" id="KW-1185">Reference proteome</keyword>
<dbReference type="GO" id="GO:0005975">
    <property type="term" value="P:carbohydrate metabolic process"/>
    <property type="evidence" value="ECO:0007669"/>
    <property type="project" value="InterPro"/>
</dbReference>
<evidence type="ECO:0000256" key="8">
    <source>
        <dbReference type="ARBA" id="ARBA00031423"/>
    </source>
</evidence>
<evidence type="ECO:0000256" key="3">
    <source>
        <dbReference type="ARBA" id="ARBA00012560"/>
    </source>
</evidence>
<accession>A0A6N4W5N9</accession>
<dbReference type="EC" id="2.4.1.25" evidence="3"/>
<evidence type="ECO:0000313" key="10">
    <source>
        <dbReference type="EMBL" id="BBZ75352.1"/>
    </source>
</evidence>